<accession>A0A517DPA2</accession>
<organism evidence="1 2">
    <name type="scientific">Sporomusa termitida</name>
    <dbReference type="NCBI Taxonomy" id="2377"/>
    <lineage>
        <taxon>Bacteria</taxon>
        <taxon>Bacillati</taxon>
        <taxon>Bacillota</taxon>
        <taxon>Negativicutes</taxon>
        <taxon>Selenomonadales</taxon>
        <taxon>Sporomusaceae</taxon>
        <taxon>Sporomusa</taxon>
    </lineage>
</organism>
<evidence type="ECO:0000313" key="2">
    <source>
        <dbReference type="Proteomes" id="UP000320776"/>
    </source>
</evidence>
<proteinExistence type="predicted"/>
<dbReference type="AlphaFoldDB" id="A0A517DPA2"/>
<dbReference type="EMBL" id="CP036259">
    <property type="protein sequence ID" value="QDR79190.1"/>
    <property type="molecule type" value="Genomic_DNA"/>
</dbReference>
<dbReference type="KEGG" id="sted:SPTER_04580"/>
<name>A0A517DPA2_9FIRM</name>
<sequence length="63" mass="7384">MQNQEPNYLVVGVHKNNVSINFSKIMSTECINHGIQGIHKRGCSRGNWKSDEQNFEYYQNYYA</sequence>
<reference evidence="1 2" key="1">
    <citation type="submission" date="2019-02" db="EMBL/GenBank/DDBJ databases">
        <title>Closed genome of Sporomusa termitida DSM 4440.</title>
        <authorList>
            <person name="Poehlein A."/>
            <person name="Daniel R."/>
        </authorList>
    </citation>
    <scope>NUCLEOTIDE SEQUENCE [LARGE SCALE GENOMIC DNA]</scope>
    <source>
        <strain evidence="1 2">DSM 4440</strain>
    </source>
</reference>
<keyword evidence="2" id="KW-1185">Reference proteome</keyword>
<protein>
    <submittedName>
        <fullName evidence="1">Uncharacterized protein</fullName>
    </submittedName>
</protein>
<gene>
    <name evidence="1" type="ORF">SPTER_04580</name>
</gene>
<dbReference type="Proteomes" id="UP000320776">
    <property type="component" value="Chromosome"/>
</dbReference>
<evidence type="ECO:0000313" key="1">
    <source>
        <dbReference type="EMBL" id="QDR79190.1"/>
    </source>
</evidence>